<keyword evidence="3" id="KW-1185">Reference proteome</keyword>
<evidence type="ECO:0000313" key="3">
    <source>
        <dbReference type="Proteomes" id="UP000886523"/>
    </source>
</evidence>
<reference evidence="2" key="1">
    <citation type="journal article" date="2020" name="Nat. Commun.">
        <title>Large-scale genome sequencing of mycorrhizal fungi provides insights into the early evolution of symbiotic traits.</title>
        <authorList>
            <person name="Miyauchi S."/>
            <person name="Kiss E."/>
            <person name="Kuo A."/>
            <person name="Drula E."/>
            <person name="Kohler A."/>
            <person name="Sanchez-Garcia M."/>
            <person name="Morin E."/>
            <person name="Andreopoulos B."/>
            <person name="Barry K.W."/>
            <person name="Bonito G."/>
            <person name="Buee M."/>
            <person name="Carver A."/>
            <person name="Chen C."/>
            <person name="Cichocki N."/>
            <person name="Clum A."/>
            <person name="Culley D."/>
            <person name="Crous P.W."/>
            <person name="Fauchery L."/>
            <person name="Girlanda M."/>
            <person name="Hayes R.D."/>
            <person name="Keri Z."/>
            <person name="LaButti K."/>
            <person name="Lipzen A."/>
            <person name="Lombard V."/>
            <person name="Magnuson J."/>
            <person name="Maillard F."/>
            <person name="Murat C."/>
            <person name="Nolan M."/>
            <person name="Ohm R.A."/>
            <person name="Pangilinan J."/>
            <person name="Pereira M.F."/>
            <person name="Perotto S."/>
            <person name="Peter M."/>
            <person name="Pfister S."/>
            <person name="Riley R."/>
            <person name="Sitrit Y."/>
            <person name="Stielow J.B."/>
            <person name="Szollosi G."/>
            <person name="Zifcakova L."/>
            <person name="Stursova M."/>
            <person name="Spatafora J.W."/>
            <person name="Tedersoo L."/>
            <person name="Vaario L.M."/>
            <person name="Yamada A."/>
            <person name="Yan M."/>
            <person name="Wang P."/>
            <person name="Xu J."/>
            <person name="Bruns T."/>
            <person name="Baldrian P."/>
            <person name="Vilgalys R."/>
            <person name="Dunand C."/>
            <person name="Henrissat B."/>
            <person name="Grigoriev I.V."/>
            <person name="Hibbett D."/>
            <person name="Nagy L.G."/>
            <person name="Martin F.M."/>
        </authorList>
    </citation>
    <scope>NUCLEOTIDE SEQUENCE</scope>
    <source>
        <strain evidence="2">UP504</strain>
    </source>
</reference>
<feature type="region of interest" description="Disordered" evidence="1">
    <location>
        <begin position="17"/>
        <end position="106"/>
    </location>
</feature>
<protein>
    <submittedName>
        <fullName evidence="2">Uncharacterized protein</fullName>
    </submittedName>
</protein>
<evidence type="ECO:0000313" key="2">
    <source>
        <dbReference type="EMBL" id="KAF9518835.1"/>
    </source>
</evidence>
<comment type="caution">
    <text evidence="2">The sequence shown here is derived from an EMBL/GenBank/DDBJ whole genome shotgun (WGS) entry which is preliminary data.</text>
</comment>
<dbReference type="AlphaFoldDB" id="A0A9P6B8D7"/>
<accession>A0A9P6B8D7</accession>
<gene>
    <name evidence="2" type="ORF">BS47DRAFT_1358688</name>
</gene>
<sequence>MPGNQVPAFLQDWIHLPTPVPSIPLTSNKHQHSPTPLEAPLKQLKDDSLSVDAMDIDDSSNTKDGSAMDVDDPQSDPLPIPTTSGTSKIVNISNEESNPSSYHSDVDDAPNNALEPVGPMCDHSHTLDWDLENRFLGLDSHCNVVHVDSWGRPYTVKLVVLG</sequence>
<feature type="compositionally biased region" description="Polar residues" evidence="1">
    <location>
        <begin position="81"/>
        <end position="103"/>
    </location>
</feature>
<dbReference type="EMBL" id="MU128922">
    <property type="protein sequence ID" value="KAF9518835.1"/>
    <property type="molecule type" value="Genomic_DNA"/>
</dbReference>
<organism evidence="2 3">
    <name type="scientific">Hydnum rufescens UP504</name>
    <dbReference type="NCBI Taxonomy" id="1448309"/>
    <lineage>
        <taxon>Eukaryota</taxon>
        <taxon>Fungi</taxon>
        <taxon>Dikarya</taxon>
        <taxon>Basidiomycota</taxon>
        <taxon>Agaricomycotina</taxon>
        <taxon>Agaricomycetes</taxon>
        <taxon>Cantharellales</taxon>
        <taxon>Hydnaceae</taxon>
        <taxon>Hydnum</taxon>
    </lineage>
</organism>
<name>A0A9P6B8D7_9AGAM</name>
<evidence type="ECO:0000256" key="1">
    <source>
        <dbReference type="SAM" id="MobiDB-lite"/>
    </source>
</evidence>
<proteinExistence type="predicted"/>
<dbReference type="Proteomes" id="UP000886523">
    <property type="component" value="Unassembled WGS sequence"/>
</dbReference>